<name>A0ABQ5KAR7_9EUKA</name>
<gene>
    <name evidence="2" type="ORF">ADUPG1_014116</name>
</gene>
<dbReference type="EMBL" id="BQXS01013840">
    <property type="protein sequence ID" value="GKT29657.1"/>
    <property type="molecule type" value="Genomic_DNA"/>
</dbReference>
<proteinExistence type="predicted"/>
<sequence length="280" mass="31037">MGRPLSTVLVIPAQKAQGFNELPESPHIISHSLSSTAHSSAPSMMPPRGSSSSSTFGGGAQSTSFASTSALKGVTSTSGGVSHPHQDVSLLSTNIPLRSSDPLYTEYPSLLTPSASTSAPIVLPRPEPNVPPPVPIYDSPSAHPYLNPLTPHQKQILMRHQMLIQQRQAQQHAVNVQQQRLQMQAQMSRMPPQMAQQMRLKWAQQQQQMAMEQRQQQRQVNMAVAHPHPQQHPQQQPQYYPSQHAQHPQHAHMMPQRMAGPSAVRRQLHQIRQARHGPVK</sequence>
<evidence type="ECO:0000313" key="3">
    <source>
        <dbReference type="Proteomes" id="UP001057375"/>
    </source>
</evidence>
<reference evidence="2" key="1">
    <citation type="submission" date="2022-03" db="EMBL/GenBank/DDBJ databases">
        <title>Draft genome sequence of Aduncisulcus paluster, a free-living microaerophilic Fornicata.</title>
        <authorList>
            <person name="Yuyama I."/>
            <person name="Kume K."/>
            <person name="Tamura T."/>
            <person name="Inagaki Y."/>
            <person name="Hashimoto T."/>
        </authorList>
    </citation>
    <scope>NUCLEOTIDE SEQUENCE</scope>
    <source>
        <strain evidence="2">NY0171</strain>
    </source>
</reference>
<evidence type="ECO:0000256" key="1">
    <source>
        <dbReference type="SAM" id="MobiDB-lite"/>
    </source>
</evidence>
<evidence type="ECO:0000313" key="2">
    <source>
        <dbReference type="EMBL" id="GKT29657.1"/>
    </source>
</evidence>
<dbReference type="Proteomes" id="UP001057375">
    <property type="component" value="Unassembled WGS sequence"/>
</dbReference>
<feature type="region of interest" description="Disordered" evidence="1">
    <location>
        <begin position="32"/>
        <end position="64"/>
    </location>
</feature>
<keyword evidence="3" id="KW-1185">Reference proteome</keyword>
<accession>A0ABQ5KAR7</accession>
<protein>
    <submittedName>
        <fullName evidence="2">Uncharacterized protein</fullName>
    </submittedName>
</protein>
<feature type="compositionally biased region" description="Low complexity" evidence="1">
    <location>
        <begin position="208"/>
        <end position="219"/>
    </location>
</feature>
<feature type="region of interest" description="Disordered" evidence="1">
    <location>
        <begin position="208"/>
        <end position="265"/>
    </location>
</feature>
<feature type="compositionally biased region" description="Low complexity" evidence="1">
    <location>
        <begin position="226"/>
        <end position="256"/>
    </location>
</feature>
<comment type="caution">
    <text evidence="2">The sequence shown here is derived from an EMBL/GenBank/DDBJ whole genome shotgun (WGS) entry which is preliminary data.</text>
</comment>
<organism evidence="2 3">
    <name type="scientific">Aduncisulcus paluster</name>
    <dbReference type="NCBI Taxonomy" id="2918883"/>
    <lineage>
        <taxon>Eukaryota</taxon>
        <taxon>Metamonada</taxon>
        <taxon>Carpediemonas-like organisms</taxon>
        <taxon>Aduncisulcus</taxon>
    </lineage>
</organism>